<evidence type="ECO:0000313" key="3">
    <source>
        <dbReference type="EMBL" id="EWS77011.1"/>
    </source>
</evidence>
<evidence type="ECO:0000256" key="1">
    <source>
        <dbReference type="SAM" id="Phobius"/>
    </source>
</evidence>
<keyword evidence="1" id="KW-0472">Membrane</keyword>
<evidence type="ECO:0000259" key="2">
    <source>
        <dbReference type="Pfam" id="PF18917"/>
    </source>
</evidence>
<dbReference type="Proteomes" id="UP000020406">
    <property type="component" value="Unassembled WGS sequence"/>
</dbReference>
<dbReference type="eggNOG" id="ENOG5031I32">
    <property type="taxonomic scope" value="Bacteria"/>
</dbReference>
<evidence type="ECO:0000313" key="5">
    <source>
        <dbReference type="Proteomes" id="UP000020406"/>
    </source>
</evidence>
<reference evidence="4" key="2">
    <citation type="submission" date="2021-11" db="EMBL/GenBank/DDBJ databases">
        <title>Genome sequence of Xylella taiwanensis PLS432.</title>
        <authorList>
            <person name="Weng L.-W."/>
            <person name="Su C.-C."/>
            <person name="Tsai C.-W."/>
            <person name="Kuo C.-H."/>
        </authorList>
    </citation>
    <scope>NUCLEOTIDE SEQUENCE</scope>
    <source>
        <strain evidence="4">PLS432</strain>
    </source>
</reference>
<dbReference type="OrthoDB" id="6008829at2"/>
<dbReference type="Pfam" id="PF18917">
    <property type="entry name" value="LiaI-LiaF-like_TM1"/>
    <property type="match status" value="1"/>
</dbReference>
<evidence type="ECO:0000313" key="4">
    <source>
        <dbReference type="EMBL" id="MCD8474113.1"/>
    </source>
</evidence>
<dbReference type="GeneID" id="68901015"/>
<dbReference type="Proteomes" id="UP001430701">
    <property type="component" value="Unassembled WGS sequence"/>
</dbReference>
<sequence length="57" mass="6226">MQSKSNVVTALILILVGLLFLANNLGWTQLSLGRLIATWWPALLVAMGIGMLFNKGR</sequence>
<dbReference type="EMBL" id="JDSQ01000039">
    <property type="protein sequence ID" value="EWS77011.1"/>
    <property type="molecule type" value="Genomic_DNA"/>
</dbReference>
<feature type="domain" description="LiaI-LiaF-like transmembrane region" evidence="2">
    <location>
        <begin position="8"/>
        <end position="52"/>
    </location>
</feature>
<proteinExistence type="predicted"/>
<keyword evidence="1" id="KW-0812">Transmembrane</keyword>
<dbReference type="EMBL" id="JAJPPU010000004">
    <property type="protein sequence ID" value="MCD8474113.1"/>
    <property type="molecule type" value="Genomic_DNA"/>
</dbReference>
<dbReference type="InterPro" id="IPR043726">
    <property type="entry name" value="LiaI-LiaF-like_TM1"/>
</dbReference>
<dbReference type="RefSeq" id="WP_114867137.1">
    <property type="nucleotide sequence ID" value="NZ_CP053627.1"/>
</dbReference>
<keyword evidence="1" id="KW-1133">Transmembrane helix</keyword>
<comment type="caution">
    <text evidence="3">The sequence shown here is derived from an EMBL/GenBank/DDBJ whole genome shotgun (WGS) entry which is preliminary data.</text>
</comment>
<feature type="transmembrane region" description="Helical" evidence="1">
    <location>
        <begin position="32"/>
        <end position="53"/>
    </location>
</feature>
<evidence type="ECO:0000313" key="6">
    <source>
        <dbReference type="Proteomes" id="UP001430701"/>
    </source>
</evidence>
<dbReference type="KEGG" id="xtw:AB672_06920"/>
<dbReference type="AlphaFoldDB" id="Z9JGV4"/>
<accession>Z9JGV4</accession>
<keyword evidence="6" id="KW-1185">Reference proteome</keyword>
<protein>
    <submittedName>
        <fullName evidence="4">DUF5668 domain-containing protein</fullName>
    </submittedName>
    <submittedName>
        <fullName evidence="3">Membrane protein</fullName>
    </submittedName>
</protein>
<reference evidence="3 5" key="1">
    <citation type="journal article" date="2014" name="Genome Announc.">
        <title>Draft Genome Sequence of Xylella fastidiosa Pear Leaf Scorch Strain in Taiwan.</title>
        <authorList>
            <person name="Su C.C."/>
            <person name="Deng W.L."/>
            <person name="Jan F.J."/>
            <person name="Chang C.J."/>
            <person name="Huang H."/>
            <person name="Chen J."/>
        </authorList>
    </citation>
    <scope>NUCLEOTIDE SEQUENCE [LARGE SCALE GENOMIC DNA]</scope>
    <source>
        <strain evidence="3 5">PLS229</strain>
    </source>
</reference>
<name>Z9JGV4_9GAMM</name>
<gene>
    <name evidence="3" type="ORF">AF72_13120</name>
    <name evidence="4" type="ORF">LPH55_11765</name>
</gene>
<dbReference type="PATRIC" id="fig|1444770.3.peg.3106"/>
<organism evidence="3 5">
    <name type="scientific">Xylella taiwanensis</name>
    <dbReference type="NCBI Taxonomy" id="1444770"/>
    <lineage>
        <taxon>Bacteria</taxon>
        <taxon>Pseudomonadati</taxon>
        <taxon>Pseudomonadota</taxon>
        <taxon>Gammaproteobacteria</taxon>
        <taxon>Lysobacterales</taxon>
        <taxon>Lysobacteraceae</taxon>
        <taxon>Xylella</taxon>
    </lineage>
</organism>